<proteinExistence type="predicted"/>
<dbReference type="EMBL" id="WEGI01000007">
    <property type="protein sequence ID" value="MQY27866.1"/>
    <property type="molecule type" value="Genomic_DNA"/>
</dbReference>
<name>A0A7K0DQ18_9NOCA</name>
<dbReference type="Gene3D" id="3.20.20.140">
    <property type="entry name" value="Metal-dependent hydrolases"/>
    <property type="match status" value="1"/>
</dbReference>
<dbReference type="GO" id="GO:0047420">
    <property type="term" value="F:N-acyl-D-amino-acid deacylase activity"/>
    <property type="evidence" value="ECO:0007669"/>
    <property type="project" value="UniProtKB-EC"/>
</dbReference>
<dbReference type="Proteomes" id="UP000431401">
    <property type="component" value="Unassembled WGS sequence"/>
</dbReference>
<dbReference type="SUPFAM" id="SSF51556">
    <property type="entry name" value="Metallo-dependent hydrolases"/>
    <property type="match status" value="1"/>
</dbReference>
<dbReference type="Gene3D" id="2.30.40.10">
    <property type="entry name" value="Urease, subunit C, domain 1"/>
    <property type="match status" value="1"/>
</dbReference>
<dbReference type="InterPro" id="IPR032466">
    <property type="entry name" value="Metal_Hydrolase"/>
</dbReference>
<dbReference type="SUPFAM" id="SSF51338">
    <property type="entry name" value="Composite domain of metallo-dependent hydrolases"/>
    <property type="match status" value="1"/>
</dbReference>
<keyword evidence="3" id="KW-1185">Reference proteome</keyword>
<dbReference type="InterPro" id="IPR050378">
    <property type="entry name" value="Metallo-dep_Hydrolases_sf"/>
</dbReference>
<dbReference type="OrthoDB" id="9766983at2"/>
<reference evidence="2 3" key="1">
    <citation type="submission" date="2019-10" db="EMBL/GenBank/DDBJ databases">
        <title>Nocardia macrotermitis sp. nov. and Nocardia aurantia sp. nov., isolated from the gut of fungus growing-termite Macrotermes natalensis.</title>
        <authorList>
            <person name="Benndorf R."/>
            <person name="Schwitalla J."/>
            <person name="Martin K."/>
            <person name="De Beer W."/>
            <person name="Kaster A.-K."/>
            <person name="Vollmers J."/>
            <person name="Poulsen M."/>
            <person name="Beemelmanns C."/>
        </authorList>
    </citation>
    <scope>NUCLEOTIDE SEQUENCE [LARGE SCALE GENOMIC DNA]</scope>
    <source>
        <strain evidence="2 3">RB56</strain>
    </source>
</reference>
<protein>
    <submittedName>
        <fullName evidence="2">D-aminoacylase</fullName>
        <ecNumber evidence="2">3.5.1.81</ecNumber>
    </submittedName>
</protein>
<dbReference type="RefSeq" id="WP_153343379.1">
    <property type="nucleotide sequence ID" value="NZ_WEGI01000007.1"/>
</dbReference>
<dbReference type="Pfam" id="PF07969">
    <property type="entry name" value="Amidohydro_3"/>
    <property type="match status" value="1"/>
</dbReference>
<dbReference type="InterPro" id="IPR023100">
    <property type="entry name" value="D-aminoacylase_insert_dom_sf"/>
</dbReference>
<dbReference type="InterPro" id="IPR013108">
    <property type="entry name" value="Amidohydro_3"/>
</dbReference>
<dbReference type="PANTHER" id="PTHR11647:SF1">
    <property type="entry name" value="COLLAPSIN RESPONSE MEDIATOR PROTEIN"/>
    <property type="match status" value="1"/>
</dbReference>
<organism evidence="2 3">
    <name type="scientific">Nocardia aurantia</name>
    <dbReference type="NCBI Taxonomy" id="2585199"/>
    <lineage>
        <taxon>Bacteria</taxon>
        <taxon>Bacillati</taxon>
        <taxon>Actinomycetota</taxon>
        <taxon>Actinomycetes</taxon>
        <taxon>Mycobacteriales</taxon>
        <taxon>Nocardiaceae</taxon>
        <taxon>Nocardia</taxon>
    </lineage>
</organism>
<comment type="caution">
    <text evidence="2">The sequence shown here is derived from an EMBL/GenBank/DDBJ whole genome shotgun (WGS) entry which is preliminary data.</text>
</comment>
<dbReference type="EC" id="3.5.1.81" evidence="2"/>
<dbReference type="GO" id="GO:0005829">
    <property type="term" value="C:cytosol"/>
    <property type="evidence" value="ECO:0007669"/>
    <property type="project" value="TreeGrafter"/>
</dbReference>
<dbReference type="Gene3D" id="3.30.1490.130">
    <property type="entry name" value="D-aminoacylase. Domain 3"/>
    <property type="match status" value="1"/>
</dbReference>
<feature type="domain" description="Amidohydrolase 3" evidence="1">
    <location>
        <begin position="42"/>
        <end position="490"/>
    </location>
</feature>
<keyword evidence="2" id="KW-0378">Hydrolase</keyword>
<evidence type="ECO:0000313" key="2">
    <source>
        <dbReference type="EMBL" id="MQY27866.1"/>
    </source>
</evidence>
<dbReference type="GO" id="GO:0016812">
    <property type="term" value="F:hydrolase activity, acting on carbon-nitrogen (but not peptide) bonds, in cyclic amides"/>
    <property type="evidence" value="ECO:0007669"/>
    <property type="project" value="TreeGrafter"/>
</dbReference>
<evidence type="ECO:0000313" key="3">
    <source>
        <dbReference type="Proteomes" id="UP000431401"/>
    </source>
</evidence>
<sequence>MLDLLLRGGTVVDGTGAAPVLADLGIDGDRIVPVGAGETAREVVDCAGMVLAPGFVDLHSHADFTIRWFPAAQSCLRQGVTTIVTGNCGTSPFPVVASDGGGQWPSFAAFADAVDGNRPGVNVAAMVGHAALRSSVAGSARRALTEAELVRMCDLLRECAAAGVFGVSSGLIYAPGSFASADEIVAVATAAAEAGLLYTTHMRDEGDRLLEAVDEALDTARRSGVRLQISHLKAMGPANHGKVREALRRIHSARGDGIDVACDVYPYTASSTKLSSRLPDWALDGGPAALVDRLRDPATAARIEAEVAARVGRTLLPAGTVIAALPAGPFSRWVGASLADVAAAEGRTPEQTVCDLLREHDADVWIVNHAMAADDVDTVVRDELSAIASDGWVLDTSGGGHPHPRNFGTFARAVAEYQRTRHVVGLAEVVRKMTSLPASRIGLTDRGVLGPGRVADITVFDPQTFADTATYARPLSYATGVVHVLVGGRFAVRDGELSADRHGTVLRHTVS</sequence>
<dbReference type="AlphaFoldDB" id="A0A7K0DQ18"/>
<gene>
    <name evidence="2" type="primary">dan</name>
    <name evidence="2" type="ORF">NRB56_34490</name>
</gene>
<accession>A0A7K0DQ18</accession>
<dbReference type="InterPro" id="IPR011059">
    <property type="entry name" value="Metal-dep_hydrolase_composite"/>
</dbReference>
<evidence type="ECO:0000259" key="1">
    <source>
        <dbReference type="Pfam" id="PF07969"/>
    </source>
</evidence>
<dbReference type="PANTHER" id="PTHR11647">
    <property type="entry name" value="HYDRANTOINASE/DIHYDROPYRIMIDINASE FAMILY MEMBER"/>
    <property type="match status" value="1"/>
</dbReference>